<feature type="transmembrane region" description="Helical" evidence="1">
    <location>
        <begin position="551"/>
        <end position="576"/>
    </location>
</feature>
<feature type="transmembrane region" description="Helical" evidence="1">
    <location>
        <begin position="399"/>
        <end position="420"/>
    </location>
</feature>
<evidence type="ECO:0000256" key="2">
    <source>
        <dbReference type="SAM" id="SignalP"/>
    </source>
</evidence>
<organism evidence="4 5">
    <name type="scientific">Marinococcus halophilus</name>
    <dbReference type="NCBI Taxonomy" id="1371"/>
    <lineage>
        <taxon>Bacteria</taxon>
        <taxon>Bacillati</taxon>
        <taxon>Bacillota</taxon>
        <taxon>Bacilli</taxon>
        <taxon>Bacillales</taxon>
        <taxon>Bacillaceae</taxon>
        <taxon>Marinococcus</taxon>
    </lineage>
</organism>
<accession>A0A510Y936</accession>
<dbReference type="OrthoDB" id="9780269at2"/>
<feature type="chain" id="PRO_5038895681" description="Xaa-Pro dipeptidyl-peptidase-like domain-containing protein" evidence="2">
    <location>
        <begin position="27"/>
        <end position="610"/>
    </location>
</feature>
<feature type="transmembrane region" description="Helical" evidence="1">
    <location>
        <begin position="359"/>
        <end position="379"/>
    </location>
</feature>
<feature type="transmembrane region" description="Helical" evidence="1">
    <location>
        <begin position="486"/>
        <end position="512"/>
    </location>
</feature>
<dbReference type="EMBL" id="BJUN01000021">
    <property type="protein sequence ID" value="GEK59884.1"/>
    <property type="molecule type" value="Genomic_DNA"/>
</dbReference>
<keyword evidence="1" id="KW-0812">Transmembrane</keyword>
<dbReference type="AlphaFoldDB" id="A0A510Y936"/>
<gene>
    <name evidence="4" type="ORF">MHA01_27890</name>
</gene>
<dbReference type="RefSeq" id="WP_094908911.1">
    <property type="nucleotide sequence ID" value="NZ_BJUN01000021.1"/>
</dbReference>
<dbReference type="InterPro" id="IPR000383">
    <property type="entry name" value="Xaa-Pro-like_dom"/>
</dbReference>
<sequence>MKKTKSRAKLLTLIAVLLCVISGIGASFVQTSGAQVEVKDMRWETPSGKMMSALLYVPKSATENNQAPGIVTSHGWYNNREMQDLNFVEYSRRGYVVMSIDMYGHGNSEAVKPTEWEQRGTGMYDAVELMADLPYVNTENIGITGHSNGARAANWSIDVDNQKENPLISSVLLVGHDADYTNPQNENYYNKYGGRDVGIVAAQYDEFFFRTQQEDGSFTKPRNYINTDNAQSFLHFGASPTDYTDERESYTMYEQEIQGTEASRVIYNPAQTHPWNHFSGHVVYNSLNFFESSLGAPDPIHSGNQIWQWKALFNFIGLVGFVMFLVSFCKLLLFTKLFSSLRASSPSQPSILISNQQKAWFWGGLFVSAVFSGLSYLWLFNWTTAIRPSFFPQSYTFYVGMWAAINGLFAIGVILLSRIVTPKEERSSLKDIGVTIQPKSLGKTILLALIVCVATYSLVFLSDYLFKTDYRLWVLGVKSFTPDKLVIALKYLPFFILFFVANSIAINCFNYVWIGKKEWINTLFVALFNVLGVLVIFVIQYSTFFITGEVFFSNVSAIVGIWLTTFLVILPGAAIVSRKIFRVTLNPYLGGLIYAIMVTVISVTNTLTQI</sequence>
<evidence type="ECO:0000259" key="3">
    <source>
        <dbReference type="Pfam" id="PF02129"/>
    </source>
</evidence>
<feature type="signal peptide" evidence="2">
    <location>
        <begin position="1"/>
        <end position="26"/>
    </location>
</feature>
<reference evidence="4 5" key="1">
    <citation type="submission" date="2019-07" db="EMBL/GenBank/DDBJ databases">
        <title>Whole genome shotgun sequence of Marinococcus halophilus NBRC 102359.</title>
        <authorList>
            <person name="Hosoyama A."/>
            <person name="Uohara A."/>
            <person name="Ohji S."/>
            <person name="Ichikawa N."/>
        </authorList>
    </citation>
    <scope>NUCLEOTIDE SEQUENCE [LARGE SCALE GENOMIC DNA]</scope>
    <source>
        <strain evidence="4 5">NBRC 102359</strain>
    </source>
</reference>
<feature type="domain" description="Xaa-Pro dipeptidyl-peptidase-like" evidence="3">
    <location>
        <begin position="48"/>
        <end position="150"/>
    </location>
</feature>
<dbReference type="Gene3D" id="3.40.50.1820">
    <property type="entry name" value="alpha/beta hydrolase"/>
    <property type="match status" value="1"/>
</dbReference>
<dbReference type="InterPro" id="IPR029058">
    <property type="entry name" value="AB_hydrolase_fold"/>
</dbReference>
<keyword evidence="1" id="KW-1133">Transmembrane helix</keyword>
<keyword evidence="5" id="KW-1185">Reference proteome</keyword>
<evidence type="ECO:0000313" key="4">
    <source>
        <dbReference type="EMBL" id="GEK59884.1"/>
    </source>
</evidence>
<feature type="transmembrane region" description="Helical" evidence="1">
    <location>
        <begin position="445"/>
        <end position="466"/>
    </location>
</feature>
<proteinExistence type="predicted"/>
<feature type="transmembrane region" description="Helical" evidence="1">
    <location>
        <begin position="519"/>
        <end position="539"/>
    </location>
</feature>
<feature type="transmembrane region" description="Helical" evidence="1">
    <location>
        <begin position="312"/>
        <end position="338"/>
    </location>
</feature>
<dbReference type="Pfam" id="PF02129">
    <property type="entry name" value="Peptidase_S15"/>
    <property type="match status" value="1"/>
</dbReference>
<keyword evidence="1" id="KW-0472">Membrane</keyword>
<evidence type="ECO:0000256" key="1">
    <source>
        <dbReference type="SAM" id="Phobius"/>
    </source>
</evidence>
<dbReference type="GO" id="GO:0016787">
    <property type="term" value="F:hydrolase activity"/>
    <property type="evidence" value="ECO:0007669"/>
    <property type="project" value="InterPro"/>
</dbReference>
<feature type="transmembrane region" description="Helical" evidence="1">
    <location>
        <begin position="588"/>
        <end position="607"/>
    </location>
</feature>
<protein>
    <recommendedName>
        <fullName evidence="3">Xaa-Pro dipeptidyl-peptidase-like domain-containing protein</fullName>
    </recommendedName>
</protein>
<dbReference type="PANTHER" id="PTHR22946:SF0">
    <property type="entry name" value="DIENELACTONE HYDROLASE DOMAIN-CONTAINING PROTEIN"/>
    <property type="match status" value="1"/>
</dbReference>
<name>A0A510Y936_MARHA</name>
<dbReference type="SUPFAM" id="SSF53474">
    <property type="entry name" value="alpha/beta-Hydrolases"/>
    <property type="match status" value="1"/>
</dbReference>
<evidence type="ECO:0000313" key="5">
    <source>
        <dbReference type="Proteomes" id="UP000321051"/>
    </source>
</evidence>
<keyword evidence="2" id="KW-0732">Signal</keyword>
<dbReference type="Proteomes" id="UP000321051">
    <property type="component" value="Unassembled WGS sequence"/>
</dbReference>
<comment type="caution">
    <text evidence="4">The sequence shown here is derived from an EMBL/GenBank/DDBJ whole genome shotgun (WGS) entry which is preliminary data.</text>
</comment>
<dbReference type="PANTHER" id="PTHR22946">
    <property type="entry name" value="DIENELACTONE HYDROLASE DOMAIN-CONTAINING PROTEIN-RELATED"/>
    <property type="match status" value="1"/>
</dbReference>
<dbReference type="InterPro" id="IPR050261">
    <property type="entry name" value="FrsA_esterase"/>
</dbReference>